<evidence type="ECO:0000256" key="4">
    <source>
        <dbReference type="ARBA" id="ARBA00023125"/>
    </source>
</evidence>
<keyword evidence="3" id="KW-0815">Transposition</keyword>
<evidence type="ECO:0000313" key="7">
    <source>
        <dbReference type="EMBL" id="SCL20014.1"/>
    </source>
</evidence>
<evidence type="ECO:0000313" key="8">
    <source>
        <dbReference type="Proteomes" id="UP000198959"/>
    </source>
</evidence>
<reference evidence="8" key="1">
    <citation type="submission" date="2016-06" db="EMBL/GenBank/DDBJ databases">
        <authorList>
            <person name="Varghese N."/>
            <person name="Submissions Spin"/>
        </authorList>
    </citation>
    <scope>NUCLEOTIDE SEQUENCE [LARGE SCALE GENOMIC DNA]</scope>
    <source>
        <strain evidence="8">DSM 43817</strain>
    </source>
</reference>
<evidence type="ECO:0000256" key="1">
    <source>
        <dbReference type="ARBA" id="ARBA00002190"/>
    </source>
</evidence>
<dbReference type="NCBIfam" id="NF033543">
    <property type="entry name" value="transpos_IS256"/>
    <property type="match status" value="1"/>
</dbReference>
<dbReference type="InterPro" id="IPR001207">
    <property type="entry name" value="Transposase_mutator"/>
</dbReference>
<organism evidence="7 8">
    <name type="scientific">Micromonospora pallida</name>
    <dbReference type="NCBI Taxonomy" id="145854"/>
    <lineage>
        <taxon>Bacteria</taxon>
        <taxon>Bacillati</taxon>
        <taxon>Actinomycetota</taxon>
        <taxon>Actinomycetes</taxon>
        <taxon>Micromonosporales</taxon>
        <taxon>Micromonosporaceae</taxon>
        <taxon>Micromonospora</taxon>
    </lineage>
</organism>
<dbReference type="GO" id="GO:0006313">
    <property type="term" value="P:DNA transposition"/>
    <property type="evidence" value="ECO:0007669"/>
    <property type="project" value="InterPro"/>
</dbReference>
<keyword evidence="8" id="KW-1185">Reference proteome</keyword>
<protein>
    <submittedName>
        <fullName evidence="7">Transposase (Or an inactivated derivative)</fullName>
    </submittedName>
</protein>
<dbReference type="AlphaFoldDB" id="A0A1C6RS22"/>
<dbReference type="PANTHER" id="PTHR33217">
    <property type="entry name" value="TRANSPOSASE FOR INSERTION SEQUENCE ELEMENT IS1081"/>
    <property type="match status" value="1"/>
</dbReference>
<name>A0A1C6RS22_9ACTN</name>
<proteinExistence type="inferred from homology"/>
<gene>
    <name evidence="7" type="ORF">GA0074692_0762</name>
</gene>
<evidence type="ECO:0000256" key="3">
    <source>
        <dbReference type="ARBA" id="ARBA00022578"/>
    </source>
</evidence>
<comment type="function">
    <text evidence="1">Required for the transposition of the insertion element.</text>
</comment>
<feature type="region of interest" description="Disordered" evidence="6">
    <location>
        <begin position="431"/>
        <end position="455"/>
    </location>
</feature>
<keyword evidence="5" id="KW-0233">DNA recombination</keyword>
<dbReference type="Proteomes" id="UP000198959">
    <property type="component" value="Unassembled WGS sequence"/>
</dbReference>
<dbReference type="PROSITE" id="PS01007">
    <property type="entry name" value="TRANSPOSASE_MUTATOR"/>
    <property type="match status" value="1"/>
</dbReference>
<dbReference type="GO" id="GO:0004803">
    <property type="term" value="F:transposase activity"/>
    <property type="evidence" value="ECO:0007669"/>
    <property type="project" value="InterPro"/>
</dbReference>
<comment type="similarity">
    <text evidence="2">Belongs to the transposase mutator family.</text>
</comment>
<keyword evidence="4" id="KW-0238">DNA-binding</keyword>
<evidence type="ECO:0000256" key="2">
    <source>
        <dbReference type="ARBA" id="ARBA00010961"/>
    </source>
</evidence>
<dbReference type="STRING" id="145854.GA0074692_0762"/>
<dbReference type="PANTHER" id="PTHR33217:SF7">
    <property type="entry name" value="TRANSPOSASE FOR INSERTION SEQUENCE ELEMENT IS1081"/>
    <property type="match status" value="1"/>
</dbReference>
<dbReference type="Pfam" id="PF00872">
    <property type="entry name" value="Transposase_mut"/>
    <property type="match status" value="1"/>
</dbReference>
<accession>A0A1C6RS22</accession>
<evidence type="ECO:0000256" key="6">
    <source>
        <dbReference type="SAM" id="MobiDB-lite"/>
    </source>
</evidence>
<feature type="compositionally biased region" description="Basic and acidic residues" evidence="6">
    <location>
        <begin position="431"/>
        <end position="440"/>
    </location>
</feature>
<dbReference type="EMBL" id="FMHW01000002">
    <property type="protein sequence ID" value="SCL20014.1"/>
    <property type="molecule type" value="Genomic_DNA"/>
</dbReference>
<dbReference type="GO" id="GO:0003677">
    <property type="term" value="F:DNA binding"/>
    <property type="evidence" value="ECO:0007669"/>
    <property type="project" value="UniProtKB-KW"/>
</dbReference>
<evidence type="ECO:0000256" key="5">
    <source>
        <dbReference type="ARBA" id="ARBA00023172"/>
    </source>
</evidence>
<sequence>MAASESVNPVDLLREQLEGASPDVLQAMIKTFAQALMSAEADAICGAGYGQRSDERVNSRNGYRTREWDTRAGTIDLAIPKLRSGSYFPDWLLTHRRRAEQALVSVVATSYLLGVSTRRVEKLVEQLGIRQLSKSQVSEMAQHLDAQVEAFRNRPLDAAHYTFVWTDALTMKVREHGRTVNVHALIAVGVNADGQREVLGLDVASDEDGAGWLAFLRSLTARGLTGVQLVISDAHRGLVQAIGAALPGASWQRCRTHYLRNLLTKVPKSAQPWIATLVRTIFDQPDADAVKAQYTRVVTTIEAKFPAAAEHLDAAREDLLAFTGFPREIWRQIWSNNPQERLNKEIRRRTDVVGIFPNRPAIIRLVGAVLAEQTDEWTEGRRYMGLELLTKARMIVVQPDQHDTSHLLDATAQFLTEMLIIEITSPDMHRLPNPDLHDVPQLHFGQPPQQPDVEP</sequence>